<dbReference type="InterPro" id="IPR027417">
    <property type="entry name" value="P-loop_NTPase"/>
</dbReference>
<evidence type="ECO:0000313" key="3">
    <source>
        <dbReference type="Proteomes" id="UP000070444"/>
    </source>
</evidence>
<gene>
    <name evidence="2" type="ORF">CONCODRAFT_11376</name>
</gene>
<dbReference type="GO" id="GO:0016887">
    <property type="term" value="F:ATP hydrolysis activity"/>
    <property type="evidence" value="ECO:0007669"/>
    <property type="project" value="InterPro"/>
</dbReference>
<reference evidence="2 3" key="1">
    <citation type="journal article" date="2015" name="Genome Biol. Evol.">
        <title>Phylogenomic analyses indicate that early fungi evolved digesting cell walls of algal ancestors of land plants.</title>
        <authorList>
            <person name="Chang Y."/>
            <person name="Wang S."/>
            <person name="Sekimoto S."/>
            <person name="Aerts A.L."/>
            <person name="Choi C."/>
            <person name="Clum A."/>
            <person name="LaButti K.M."/>
            <person name="Lindquist E.A."/>
            <person name="Yee Ngan C."/>
            <person name="Ohm R.A."/>
            <person name="Salamov A.A."/>
            <person name="Grigoriev I.V."/>
            <person name="Spatafora J.W."/>
            <person name="Berbee M.L."/>
        </authorList>
    </citation>
    <scope>NUCLEOTIDE SEQUENCE [LARGE SCALE GENOMIC DNA]</scope>
    <source>
        <strain evidence="2 3">NRRL 28638</strain>
    </source>
</reference>
<dbReference type="SUPFAM" id="SSF52540">
    <property type="entry name" value="P-loop containing nucleoside triphosphate hydrolases"/>
    <property type="match status" value="1"/>
</dbReference>
<feature type="domain" description="ABC transporter" evidence="1">
    <location>
        <begin position="12"/>
        <end position="48"/>
    </location>
</feature>
<evidence type="ECO:0000313" key="2">
    <source>
        <dbReference type="EMBL" id="KXN66726.1"/>
    </source>
</evidence>
<dbReference type="AlphaFoldDB" id="A0A137NVB7"/>
<dbReference type="Pfam" id="PF00005">
    <property type="entry name" value="ABC_tran"/>
    <property type="match status" value="1"/>
</dbReference>
<dbReference type="InterPro" id="IPR003439">
    <property type="entry name" value="ABC_transporter-like_ATP-bd"/>
</dbReference>
<proteinExistence type="predicted"/>
<accession>A0A137NVB7</accession>
<dbReference type="EMBL" id="KQ964695">
    <property type="protein sequence ID" value="KXN66726.1"/>
    <property type="molecule type" value="Genomic_DNA"/>
</dbReference>
<dbReference type="Gene3D" id="3.40.50.300">
    <property type="entry name" value="P-loop containing nucleotide triphosphate hydrolases"/>
    <property type="match status" value="1"/>
</dbReference>
<organism evidence="2 3">
    <name type="scientific">Conidiobolus coronatus (strain ATCC 28846 / CBS 209.66 / NRRL 28638)</name>
    <name type="common">Delacroixia coronata</name>
    <dbReference type="NCBI Taxonomy" id="796925"/>
    <lineage>
        <taxon>Eukaryota</taxon>
        <taxon>Fungi</taxon>
        <taxon>Fungi incertae sedis</taxon>
        <taxon>Zoopagomycota</taxon>
        <taxon>Entomophthoromycotina</taxon>
        <taxon>Entomophthoromycetes</taxon>
        <taxon>Entomophthorales</taxon>
        <taxon>Ancylistaceae</taxon>
        <taxon>Conidiobolus</taxon>
    </lineage>
</organism>
<protein>
    <recommendedName>
        <fullName evidence="1">ABC transporter domain-containing protein</fullName>
    </recommendedName>
</protein>
<evidence type="ECO:0000259" key="1">
    <source>
        <dbReference type="Pfam" id="PF00005"/>
    </source>
</evidence>
<dbReference type="Proteomes" id="UP000070444">
    <property type="component" value="Unassembled WGS sequence"/>
</dbReference>
<name>A0A137NVB7_CONC2</name>
<dbReference type="GO" id="GO:0005524">
    <property type="term" value="F:ATP binding"/>
    <property type="evidence" value="ECO:0007669"/>
    <property type="project" value="InterPro"/>
</dbReference>
<keyword evidence="3" id="KW-1185">Reference proteome</keyword>
<sequence>MPSGECILNNASGAGKSTLLGTLIGKLKPSRGYIQLNGDTNFQKHSEKLEMKKYSHNSLLGNGNSSRLAVLSGQTLLTIIKGWSLIRS</sequence>